<protein>
    <submittedName>
        <fullName evidence="3">Uncharacterized protein</fullName>
    </submittedName>
</protein>
<dbReference type="AlphaFoldDB" id="A0AA89BU91"/>
<dbReference type="GO" id="GO:0005737">
    <property type="term" value="C:cytoplasm"/>
    <property type="evidence" value="ECO:0007669"/>
    <property type="project" value="TreeGrafter"/>
</dbReference>
<feature type="compositionally biased region" description="Basic and acidic residues" evidence="2">
    <location>
        <begin position="1"/>
        <end position="19"/>
    </location>
</feature>
<evidence type="ECO:0000313" key="3">
    <source>
        <dbReference type="EMBL" id="KAK3091044.1"/>
    </source>
</evidence>
<dbReference type="GO" id="GO:0007018">
    <property type="term" value="P:microtubule-based movement"/>
    <property type="evidence" value="ECO:0007669"/>
    <property type="project" value="TreeGrafter"/>
</dbReference>
<name>A0AA89BU91_PINIB</name>
<evidence type="ECO:0000256" key="1">
    <source>
        <dbReference type="ARBA" id="ARBA00005361"/>
    </source>
</evidence>
<comment type="similarity">
    <text evidence="1">Belongs to the dynein light chain Tctex-type family.</text>
</comment>
<gene>
    <name evidence="3" type="ORF">FSP39_016733</name>
</gene>
<dbReference type="PANTHER" id="PTHR21255">
    <property type="entry name" value="T-COMPLEX-ASSOCIATED-TESTIS-EXPRESSED 1/ DYNEIN LIGHT CHAIN"/>
    <property type="match status" value="1"/>
</dbReference>
<dbReference type="Pfam" id="PF03645">
    <property type="entry name" value="Tctex-1"/>
    <property type="match status" value="1"/>
</dbReference>
<feature type="compositionally biased region" description="Polar residues" evidence="2">
    <location>
        <begin position="75"/>
        <end position="93"/>
    </location>
</feature>
<organism evidence="3 4">
    <name type="scientific">Pinctada imbricata</name>
    <name type="common">Atlantic pearl-oyster</name>
    <name type="synonym">Pinctada martensii</name>
    <dbReference type="NCBI Taxonomy" id="66713"/>
    <lineage>
        <taxon>Eukaryota</taxon>
        <taxon>Metazoa</taxon>
        <taxon>Spiralia</taxon>
        <taxon>Lophotrochozoa</taxon>
        <taxon>Mollusca</taxon>
        <taxon>Bivalvia</taxon>
        <taxon>Autobranchia</taxon>
        <taxon>Pteriomorphia</taxon>
        <taxon>Pterioida</taxon>
        <taxon>Pterioidea</taxon>
        <taxon>Pteriidae</taxon>
        <taxon>Pinctada</taxon>
    </lineage>
</organism>
<dbReference type="InterPro" id="IPR038586">
    <property type="entry name" value="Tctex-1-like_sf"/>
</dbReference>
<dbReference type="EMBL" id="VSWD01000010">
    <property type="protein sequence ID" value="KAK3091044.1"/>
    <property type="molecule type" value="Genomic_DNA"/>
</dbReference>
<sequence>MSTSVVKKDNQKTEKERRQSMMNDATAKTDGAPNRRKSIYPVGDRKQSLEPPHGGARRPSMDARRPSQSDRKQSIVESNAGRSTLIMTSATTQRPNVKYENTYKLEPDKKYKSDEVKRTIKEVLEKELDGVKYDKDKCTGLTKTIAESIKRQVKVLGFVRYKLVVVVAIGQQEDAHPSVAFTSRCIWNEQMDNFSEYIYKSPSLFAVGLVYAMSFD</sequence>
<keyword evidence="4" id="KW-1185">Reference proteome</keyword>
<evidence type="ECO:0000313" key="4">
    <source>
        <dbReference type="Proteomes" id="UP001186944"/>
    </source>
</evidence>
<reference evidence="3" key="1">
    <citation type="submission" date="2019-08" db="EMBL/GenBank/DDBJ databases">
        <title>The improved chromosome-level genome for the pearl oyster Pinctada fucata martensii using PacBio sequencing and Hi-C.</title>
        <authorList>
            <person name="Zheng Z."/>
        </authorList>
    </citation>
    <scope>NUCLEOTIDE SEQUENCE</scope>
    <source>
        <strain evidence="3">ZZ-2019</strain>
        <tissue evidence="3">Adductor muscle</tissue>
    </source>
</reference>
<dbReference type="PANTHER" id="PTHR21255:SF65">
    <property type="entry name" value="TCTEX1 DOMAIN-CONTAINING PROTEIN 2"/>
    <property type="match status" value="1"/>
</dbReference>
<feature type="region of interest" description="Disordered" evidence="2">
    <location>
        <begin position="1"/>
        <end position="93"/>
    </location>
</feature>
<comment type="caution">
    <text evidence="3">The sequence shown here is derived from an EMBL/GenBank/DDBJ whole genome shotgun (WGS) entry which is preliminary data.</text>
</comment>
<feature type="compositionally biased region" description="Basic and acidic residues" evidence="2">
    <location>
        <begin position="59"/>
        <end position="74"/>
    </location>
</feature>
<proteinExistence type="inferred from homology"/>
<accession>A0AA89BU91</accession>
<dbReference type="CDD" id="cd21451">
    <property type="entry name" value="DLC-like_TCTEX1D"/>
    <property type="match status" value="1"/>
</dbReference>
<dbReference type="GO" id="GO:0005868">
    <property type="term" value="C:cytoplasmic dynein complex"/>
    <property type="evidence" value="ECO:0007669"/>
    <property type="project" value="TreeGrafter"/>
</dbReference>
<dbReference type="GO" id="GO:0045505">
    <property type="term" value="F:dynein intermediate chain binding"/>
    <property type="evidence" value="ECO:0007669"/>
    <property type="project" value="TreeGrafter"/>
</dbReference>
<dbReference type="InterPro" id="IPR005334">
    <property type="entry name" value="Tctex-1-like"/>
</dbReference>
<dbReference type="Gene3D" id="3.30.1140.40">
    <property type="entry name" value="Tctex-1"/>
    <property type="match status" value="1"/>
</dbReference>
<dbReference type="Proteomes" id="UP001186944">
    <property type="component" value="Unassembled WGS sequence"/>
</dbReference>
<evidence type="ECO:0000256" key="2">
    <source>
        <dbReference type="SAM" id="MobiDB-lite"/>
    </source>
</evidence>